<dbReference type="AlphaFoldDB" id="A0A9N9JXZ7"/>
<gene>
    <name evidence="1" type="ORF">CPELLU_LOCUS17420</name>
</gene>
<accession>A0A9N9JXZ7</accession>
<evidence type="ECO:0000313" key="1">
    <source>
        <dbReference type="EMBL" id="CAG8797216.1"/>
    </source>
</evidence>
<protein>
    <submittedName>
        <fullName evidence="1">7176_t:CDS:1</fullName>
    </submittedName>
</protein>
<proteinExistence type="predicted"/>
<dbReference type="OrthoDB" id="5588333at2759"/>
<dbReference type="EMBL" id="CAJVQA010029533">
    <property type="protein sequence ID" value="CAG8797216.1"/>
    <property type="molecule type" value="Genomic_DNA"/>
</dbReference>
<dbReference type="Proteomes" id="UP000789759">
    <property type="component" value="Unassembled WGS sequence"/>
</dbReference>
<sequence length="309" mass="36579">LFLFGLLFTTSKSQKLILIVQAFMAHNDLNTNNIIIQDDIQQVLDKEHDFTNINDTTFFLAEEMDKLSTKIYKKNTFSYTKEVKRSKASYRLVISKFICTTSKIQDRRNPVSKNNTKTKELHDKDRYKECFLSHPISLFIKDLYQDSKTDNKASESSGDQINHLLRRHHNNDRIRKASYRAYQESLWDARLPWIHNKQQKITINTNVNNKISWLQGELNQHVFQDFNKKNQRYHLKMQETEGYKSSSYSQASSLIRQDECYNRSLFTSKTFFKSFIQKQEQSSEMLGLECEDSIISREQETIRVLDKKP</sequence>
<organism evidence="1 2">
    <name type="scientific">Cetraspora pellucida</name>
    <dbReference type="NCBI Taxonomy" id="1433469"/>
    <lineage>
        <taxon>Eukaryota</taxon>
        <taxon>Fungi</taxon>
        <taxon>Fungi incertae sedis</taxon>
        <taxon>Mucoromycota</taxon>
        <taxon>Glomeromycotina</taxon>
        <taxon>Glomeromycetes</taxon>
        <taxon>Diversisporales</taxon>
        <taxon>Gigasporaceae</taxon>
        <taxon>Cetraspora</taxon>
    </lineage>
</organism>
<name>A0A9N9JXZ7_9GLOM</name>
<keyword evidence="2" id="KW-1185">Reference proteome</keyword>
<comment type="caution">
    <text evidence="1">The sequence shown here is derived from an EMBL/GenBank/DDBJ whole genome shotgun (WGS) entry which is preliminary data.</text>
</comment>
<reference evidence="1" key="1">
    <citation type="submission" date="2021-06" db="EMBL/GenBank/DDBJ databases">
        <authorList>
            <person name="Kallberg Y."/>
            <person name="Tangrot J."/>
            <person name="Rosling A."/>
        </authorList>
    </citation>
    <scope>NUCLEOTIDE SEQUENCE</scope>
    <source>
        <strain evidence="1">FL966</strain>
    </source>
</reference>
<feature type="non-terminal residue" evidence="1">
    <location>
        <position position="309"/>
    </location>
</feature>
<evidence type="ECO:0000313" key="2">
    <source>
        <dbReference type="Proteomes" id="UP000789759"/>
    </source>
</evidence>